<sequence>MPEEKQRKSIRTAELDKMINKLRSLDRVDGTSEYYKNNAIAYLSDMANHLDRIGVKTIKMRPEVAASSGAHNKNTN</sequence>
<accession>A0A173TUC4</accession>
<evidence type="ECO:0000313" key="1">
    <source>
        <dbReference type="EMBL" id="CUN06094.1"/>
    </source>
</evidence>
<dbReference type="EMBL" id="CYXR01000019">
    <property type="protein sequence ID" value="CUN06094.1"/>
    <property type="molecule type" value="Genomic_DNA"/>
</dbReference>
<evidence type="ECO:0000313" key="2">
    <source>
        <dbReference type="Proteomes" id="UP000095727"/>
    </source>
</evidence>
<name>A0A173TUC4_9FIRM</name>
<reference evidence="1 2" key="1">
    <citation type="submission" date="2015-09" db="EMBL/GenBank/DDBJ databases">
        <authorList>
            <consortium name="Pathogen Informatics"/>
        </authorList>
    </citation>
    <scope>NUCLEOTIDE SEQUENCE [LARGE SCALE GENOMIC DNA]</scope>
    <source>
        <strain evidence="1 2">2789STDY5834962</strain>
    </source>
</reference>
<dbReference type="RefSeq" id="WP_055157710.1">
    <property type="nucleotide sequence ID" value="NZ_CYXR01000019.1"/>
</dbReference>
<organism evidence="1 2">
    <name type="scientific">Coprococcus comes</name>
    <dbReference type="NCBI Taxonomy" id="410072"/>
    <lineage>
        <taxon>Bacteria</taxon>
        <taxon>Bacillati</taxon>
        <taxon>Bacillota</taxon>
        <taxon>Clostridia</taxon>
        <taxon>Lachnospirales</taxon>
        <taxon>Lachnospiraceae</taxon>
        <taxon>Coprococcus</taxon>
    </lineage>
</organism>
<gene>
    <name evidence="1" type="ORF">ERS852574_02446</name>
</gene>
<protein>
    <submittedName>
        <fullName evidence="1">Uncharacterized protein</fullName>
    </submittedName>
</protein>
<dbReference type="Proteomes" id="UP000095727">
    <property type="component" value="Unassembled WGS sequence"/>
</dbReference>
<proteinExistence type="predicted"/>
<dbReference type="AlphaFoldDB" id="A0A173TUC4"/>